<dbReference type="STRING" id="431041.FLM9_1365"/>
<dbReference type="PROSITE" id="PS51556">
    <property type="entry name" value="SAM_MT_MG_PIX"/>
    <property type="match status" value="1"/>
</dbReference>
<dbReference type="InterPro" id="IPR029063">
    <property type="entry name" value="SAM-dependent_MTases_sf"/>
</dbReference>
<dbReference type="GO" id="GO:0015995">
    <property type="term" value="P:chlorophyll biosynthetic process"/>
    <property type="evidence" value="ECO:0007669"/>
    <property type="project" value="UniProtKB-UniRule"/>
</dbReference>
<dbReference type="CDD" id="cd02440">
    <property type="entry name" value="AdoMet_MTases"/>
    <property type="match status" value="1"/>
</dbReference>
<dbReference type="Proteomes" id="UP000035037">
    <property type="component" value="Unassembled WGS sequence"/>
</dbReference>
<dbReference type="GO" id="GO:0032259">
    <property type="term" value="P:methylation"/>
    <property type="evidence" value="ECO:0007669"/>
    <property type="project" value="UniProtKB-KW"/>
</dbReference>
<evidence type="ECO:0000313" key="6">
    <source>
        <dbReference type="EMBL" id="KKZ11758.1"/>
    </source>
</evidence>
<reference evidence="6 7" key="1">
    <citation type="submission" date="2015-02" db="EMBL/GenBank/DDBJ databases">
        <authorList>
            <person name="Slaby B."/>
            <person name="Hentschel U."/>
        </authorList>
    </citation>
    <scope>NUCLEOTIDE SEQUENCE [LARGE SCALE GENOMIC DNA]</scope>
    <source>
        <strain evidence="6">15L</strain>
    </source>
</reference>
<dbReference type="EMBL" id="JYFQ01000131">
    <property type="protein sequence ID" value="KKZ11758.1"/>
    <property type="molecule type" value="Genomic_DNA"/>
</dbReference>
<dbReference type="InterPro" id="IPR010940">
    <property type="entry name" value="Mg_prot_MeTrfase_C"/>
</dbReference>
<dbReference type="Gene3D" id="3.40.50.150">
    <property type="entry name" value="Vaccinia Virus protein VP39"/>
    <property type="match status" value="1"/>
</dbReference>
<accession>A0A0G8AUN0</accession>
<dbReference type="Pfam" id="PF01209">
    <property type="entry name" value="Ubie_methyltran"/>
    <property type="match status" value="1"/>
</dbReference>
<keyword evidence="2 6" id="KW-0808">Transferase</keyword>
<comment type="caution">
    <text evidence="6">The sequence shown here is derived from an EMBL/GenBank/DDBJ whole genome shotgun (WGS) entry which is preliminary data.</text>
</comment>
<name>A0A0G8AUN0_9SYNE</name>
<evidence type="ECO:0000256" key="4">
    <source>
        <dbReference type="NCBIfam" id="TIGR02021"/>
    </source>
</evidence>
<dbReference type="SUPFAM" id="SSF53335">
    <property type="entry name" value="S-adenosyl-L-methionine-dependent methyltransferases"/>
    <property type="match status" value="1"/>
</dbReference>
<protein>
    <recommendedName>
        <fullName evidence="4">Magnesium protoporphyrin IX methyltransferase</fullName>
        <ecNumber evidence="4">2.1.1.11</ecNumber>
    </recommendedName>
</protein>
<dbReference type="PANTHER" id="PTHR43464:SF19">
    <property type="entry name" value="UBIQUINONE BIOSYNTHESIS O-METHYLTRANSFERASE, MITOCHONDRIAL"/>
    <property type="match status" value="1"/>
</dbReference>
<dbReference type="InterPro" id="IPR010251">
    <property type="entry name" value="Mg_prot_MeTrfase"/>
</dbReference>
<sequence>MAPSPPGTATGTEKEVVRAYFNGTGFERWRRIYSDNQDVNKVQEHIRRGHNKTVTAVLNWLQEDGDVRTRSFCDAGCGVGSLTLPLAAMGARRITASDLSEAMLAEARQRAVAAGISAEQVRFHVADLEALRGTFHTVVCLDVFIHYPQKAAEAMVRHLASLSQDRLLVSFAPYSLPLALLKAIGSVFPGASKVTRAYTLKESGIVTAAAAAGLRPTGRRLFCSAPFYFSRLLEFQRSGSESCCRG</sequence>
<evidence type="ECO:0000256" key="1">
    <source>
        <dbReference type="ARBA" id="ARBA00022603"/>
    </source>
</evidence>
<evidence type="ECO:0000313" key="7">
    <source>
        <dbReference type="Proteomes" id="UP000035037"/>
    </source>
</evidence>
<dbReference type="AlphaFoldDB" id="A0A0G8AUN0"/>
<evidence type="ECO:0000259" key="5">
    <source>
        <dbReference type="Pfam" id="PF07109"/>
    </source>
</evidence>
<dbReference type="GO" id="GO:0046406">
    <property type="term" value="F:magnesium protoporphyrin IX methyltransferase activity"/>
    <property type="evidence" value="ECO:0007669"/>
    <property type="project" value="UniProtKB-UniRule"/>
</dbReference>
<keyword evidence="3" id="KW-0949">S-adenosyl-L-methionine</keyword>
<reference evidence="6 7" key="2">
    <citation type="submission" date="2015-05" db="EMBL/GenBank/DDBJ databases">
        <title>Lifestyle Evolution in Cyanobacterial Symbionts of Sponges.</title>
        <authorList>
            <person name="Burgsdorf I."/>
            <person name="Slaby B.M."/>
            <person name="Handley K.M."/>
            <person name="Haber M."/>
            <person name="Blom J."/>
            <person name="Marshall C.W."/>
            <person name="Gilbert J.A."/>
            <person name="Hentschel U."/>
            <person name="Steindler L."/>
        </authorList>
    </citation>
    <scope>NUCLEOTIDE SEQUENCE [LARGE SCALE GENOMIC DNA]</scope>
    <source>
        <strain evidence="6">15L</strain>
    </source>
</reference>
<dbReference type="Pfam" id="PF07109">
    <property type="entry name" value="Mg-por_mtran_C"/>
    <property type="match status" value="1"/>
</dbReference>
<proteinExistence type="predicted"/>
<evidence type="ECO:0000256" key="3">
    <source>
        <dbReference type="ARBA" id="ARBA00022691"/>
    </source>
</evidence>
<organism evidence="6 7">
    <name type="scientific">Candidatus Synechococcus spongiarum 15L</name>
    <dbReference type="NCBI Taxonomy" id="1608419"/>
    <lineage>
        <taxon>Bacteria</taxon>
        <taxon>Bacillati</taxon>
        <taxon>Cyanobacteriota</taxon>
        <taxon>Cyanophyceae</taxon>
        <taxon>Synechococcales</taxon>
        <taxon>Synechococcaceae</taxon>
        <taxon>Synechococcus</taxon>
    </lineage>
</organism>
<dbReference type="PANTHER" id="PTHR43464">
    <property type="entry name" value="METHYLTRANSFERASE"/>
    <property type="match status" value="1"/>
</dbReference>
<dbReference type="NCBIfam" id="TIGR02021">
    <property type="entry name" value="BchM-ChlM"/>
    <property type="match status" value="1"/>
</dbReference>
<feature type="domain" description="Magnesium-protoporphyrin IX methyltransferase C-terminal" evidence="5">
    <location>
        <begin position="140"/>
        <end position="237"/>
    </location>
</feature>
<gene>
    <name evidence="6" type="ORF">TQ37_06430</name>
</gene>
<keyword evidence="1 6" id="KW-0489">Methyltransferase</keyword>
<dbReference type="EC" id="2.1.1.11" evidence="4"/>
<dbReference type="PATRIC" id="fig|1608419.3.peg.380"/>
<evidence type="ECO:0000256" key="2">
    <source>
        <dbReference type="ARBA" id="ARBA00022679"/>
    </source>
</evidence>